<feature type="domain" description="Saccharopine dehydrogenase NADP binding" evidence="1">
    <location>
        <begin position="4"/>
        <end position="134"/>
    </location>
</feature>
<dbReference type="Proteomes" id="UP001466331">
    <property type="component" value="Unassembled WGS sequence"/>
</dbReference>
<dbReference type="Pfam" id="PF16653">
    <property type="entry name" value="Sacchrp_dh_C"/>
    <property type="match status" value="1"/>
</dbReference>
<evidence type="ECO:0000259" key="1">
    <source>
        <dbReference type="Pfam" id="PF03435"/>
    </source>
</evidence>
<evidence type="ECO:0000313" key="3">
    <source>
        <dbReference type="EMBL" id="MEM5947522.1"/>
    </source>
</evidence>
<organism evidence="3 4">
    <name type="scientific">Rarispira pelagica</name>
    <dbReference type="NCBI Taxonomy" id="3141764"/>
    <lineage>
        <taxon>Bacteria</taxon>
        <taxon>Pseudomonadati</taxon>
        <taxon>Spirochaetota</taxon>
        <taxon>Spirochaetia</taxon>
        <taxon>Winmispirales</taxon>
        <taxon>Winmispiraceae</taxon>
        <taxon>Rarispira</taxon>
    </lineage>
</organism>
<dbReference type="InterPro" id="IPR032095">
    <property type="entry name" value="Sacchrp_dh-like_C"/>
</dbReference>
<evidence type="ECO:0000313" key="4">
    <source>
        <dbReference type="Proteomes" id="UP001466331"/>
    </source>
</evidence>
<comment type="caution">
    <text evidence="3">The sequence shown here is derived from an EMBL/GenBank/DDBJ whole genome shotgun (WGS) entry which is preliminary data.</text>
</comment>
<dbReference type="Gene3D" id="3.30.360.10">
    <property type="entry name" value="Dihydrodipicolinate Reductase, domain 2"/>
    <property type="match status" value="1"/>
</dbReference>
<dbReference type="PANTHER" id="PTHR43796">
    <property type="entry name" value="CARBOXYNORSPERMIDINE SYNTHASE"/>
    <property type="match status" value="1"/>
</dbReference>
<evidence type="ECO:0000259" key="2">
    <source>
        <dbReference type="Pfam" id="PF16653"/>
    </source>
</evidence>
<feature type="domain" description="Saccharopine dehydrogenase-like C-terminal" evidence="2">
    <location>
        <begin position="138"/>
        <end position="385"/>
    </location>
</feature>
<accession>A0ABU9UBG8</accession>
<dbReference type="PANTHER" id="PTHR43796:SF2">
    <property type="entry name" value="CARBOXYNORSPERMIDINE SYNTHASE"/>
    <property type="match status" value="1"/>
</dbReference>
<keyword evidence="4" id="KW-1185">Reference proteome</keyword>
<dbReference type="SUPFAM" id="SSF51735">
    <property type="entry name" value="NAD(P)-binding Rossmann-fold domains"/>
    <property type="match status" value="1"/>
</dbReference>
<dbReference type="Pfam" id="PF03435">
    <property type="entry name" value="Sacchrp_dh_NADP"/>
    <property type="match status" value="1"/>
</dbReference>
<gene>
    <name evidence="3" type="ORF">WKV44_03090</name>
</gene>
<proteinExistence type="predicted"/>
<dbReference type="InterPro" id="IPR005097">
    <property type="entry name" value="Sacchrp_dh_NADP-bd"/>
</dbReference>
<dbReference type="Gene3D" id="3.40.50.720">
    <property type="entry name" value="NAD(P)-binding Rossmann-like Domain"/>
    <property type="match status" value="1"/>
</dbReference>
<reference evidence="3 4" key="1">
    <citation type="submission" date="2024-03" db="EMBL/GenBank/DDBJ databases">
        <title>Ignisphaera cupida sp. nov., a hyperthermophilic hydrolytic archaeon from a hot spring of Kamchatka, and proposal of Ignisphaeraceae fam. nov.</title>
        <authorList>
            <person name="Podosokorskaya O.A."/>
            <person name="Elcheninov A.G."/>
            <person name="Maltseva A.I."/>
            <person name="Zayulina K.S."/>
            <person name="Novikov A."/>
            <person name="Merkel A.Y."/>
        </authorList>
    </citation>
    <scope>NUCLEOTIDE SEQUENCE [LARGE SCALE GENOMIC DNA]</scope>
    <source>
        <strain evidence="3 4">38H-sp</strain>
    </source>
</reference>
<dbReference type="EMBL" id="JBCHKQ010000001">
    <property type="protein sequence ID" value="MEM5947522.1"/>
    <property type="molecule type" value="Genomic_DNA"/>
</dbReference>
<name>A0ABU9UBG8_9SPIR</name>
<protein>
    <submittedName>
        <fullName evidence="3">Saccharopine dehydrogenase family protein</fullName>
    </submittedName>
</protein>
<sequence length="395" mass="43953">MARVLVIGAGGVGRVTAIKCAQREDVFDEVMVASRTLVRCEEIAKDAPRPISVAQVDADYPENVVALIRDFRPDVLINVALPYQNLAVMRACLEEGVDYIDTAAYEAKDATGFTYKTQISEFSESYEKAGLSAVLGCGFDPGVTNVWVAYAARHLLDEIVELDIVDVNAGDNGLPFSTNFNPEVNIREVTLPARYWENGSFKEEPAFSTRWDFECPDNLGVYPVYRMYHEELEPITWHFPSIKRATFWMKFSDVYIDTLRALERCNMTSIEPVDVGGVAISPLDFLKKVLPDPGELGPKTVGKTCIGNIMTGFKDGKKKRYFIYNICDHQDAYKETGAQAVSYTAGVPPVLAAELIVKGKWKQPGVFTPEQLDPDPFMDAIGDYGLPWKLVELDS</sequence>
<dbReference type="InterPro" id="IPR036291">
    <property type="entry name" value="NAD(P)-bd_dom_sf"/>
</dbReference>
<dbReference type="RefSeq" id="WP_420068970.1">
    <property type="nucleotide sequence ID" value="NZ_JBCHKQ010000001.1"/>
</dbReference>